<evidence type="ECO:0000256" key="8">
    <source>
        <dbReference type="HAMAP-Rule" id="MF_00178"/>
    </source>
</evidence>
<comment type="function">
    <text evidence="8">Catalyzes the formation of 6,7-dimethyl-8-ribityllumazine by condensation of 5-amino-6-(D-ribitylamino)uracil with 3,4-dihydroxy-2-butanone 4-phosphate. This is the penultimate step in the biosynthesis of riboflavin.</text>
</comment>
<dbReference type="PANTHER" id="PTHR21058">
    <property type="entry name" value="6,7-DIMETHYL-8-RIBITYLLUMAZINE SYNTHASE DMRL SYNTHASE LUMAZINE SYNTHASE"/>
    <property type="match status" value="1"/>
</dbReference>
<evidence type="ECO:0000256" key="5">
    <source>
        <dbReference type="ARBA" id="ARBA00022679"/>
    </source>
</evidence>
<organism evidence="9 10">
    <name type="scientific">Muiribacterium halophilum</name>
    <dbReference type="NCBI Taxonomy" id="2053465"/>
    <lineage>
        <taxon>Bacteria</taxon>
        <taxon>Candidatus Muiribacteriota</taxon>
        <taxon>Candidatus Muiribacteriia</taxon>
        <taxon>Candidatus Muiribacteriales</taxon>
        <taxon>Candidatus Muiribacteriaceae</taxon>
        <taxon>Candidatus Muiribacterium</taxon>
    </lineage>
</organism>
<comment type="similarity">
    <text evidence="2 8">Belongs to the DMRL synthase family.</text>
</comment>
<dbReference type="EMBL" id="PKTG01000087">
    <property type="protein sequence ID" value="PLX17397.1"/>
    <property type="molecule type" value="Genomic_DNA"/>
</dbReference>
<dbReference type="GO" id="GO:0009231">
    <property type="term" value="P:riboflavin biosynthetic process"/>
    <property type="evidence" value="ECO:0007669"/>
    <property type="project" value="UniProtKB-UniRule"/>
</dbReference>
<feature type="binding site" evidence="8">
    <location>
        <begin position="56"/>
        <end position="58"/>
    </location>
    <ligand>
        <name>5-amino-6-(D-ribitylamino)uracil</name>
        <dbReference type="ChEBI" id="CHEBI:15934"/>
    </ligand>
</feature>
<dbReference type="SUPFAM" id="SSF52121">
    <property type="entry name" value="Lumazine synthase"/>
    <property type="match status" value="1"/>
</dbReference>
<dbReference type="GO" id="GO:0005829">
    <property type="term" value="C:cytosol"/>
    <property type="evidence" value="ECO:0007669"/>
    <property type="project" value="TreeGrafter"/>
</dbReference>
<protein>
    <recommendedName>
        <fullName evidence="7 8">6,7-dimethyl-8-ribityllumazine synthase</fullName>
        <shortName evidence="8">DMRL synthase</shortName>
        <shortName evidence="8">LS</shortName>
        <shortName evidence="8">Lumazine synthase</shortName>
        <ecNumber evidence="3 8">2.5.1.78</ecNumber>
    </recommendedName>
</protein>
<evidence type="ECO:0000256" key="3">
    <source>
        <dbReference type="ARBA" id="ARBA00012664"/>
    </source>
</evidence>
<sequence length="153" mass="16371">MKVFEGNFNGKGCKIAIAASRFNSTIVEQLIKGCEDGLLRNGVKDSDISLFKVPGAFELPQLANRLAASKKYDGVVVLGAVIRGETPHFDYVAAEVSKGVASVSFESKTPVIFGVLTTDNTEQALHRSGIKSGNKGFEAALSCLETIDLYKNL</sequence>
<comment type="pathway">
    <text evidence="1 8">Cofactor biosynthesis; riboflavin biosynthesis; riboflavin from 2-hydroxy-3-oxobutyl phosphate and 5-amino-6-(D-ribitylamino)uracil: step 1/2.</text>
</comment>
<evidence type="ECO:0000313" key="10">
    <source>
        <dbReference type="Proteomes" id="UP000234857"/>
    </source>
</evidence>
<feature type="binding site" evidence="8">
    <location>
        <position position="113"/>
    </location>
    <ligand>
        <name>5-amino-6-(D-ribitylamino)uracil</name>
        <dbReference type="ChEBI" id="CHEBI:15934"/>
    </ligand>
</feature>
<accession>A0A2N5ZFE5</accession>
<evidence type="ECO:0000256" key="4">
    <source>
        <dbReference type="ARBA" id="ARBA00022619"/>
    </source>
</evidence>
<feature type="binding site" evidence="8">
    <location>
        <begin position="85"/>
        <end position="86"/>
    </location>
    <ligand>
        <name>(2S)-2-hydroxy-3-oxobutyl phosphate</name>
        <dbReference type="ChEBI" id="CHEBI:58830"/>
    </ligand>
</feature>
<feature type="binding site" evidence="8">
    <location>
        <position position="127"/>
    </location>
    <ligand>
        <name>(2S)-2-hydroxy-3-oxobutyl phosphate</name>
        <dbReference type="ChEBI" id="CHEBI:58830"/>
    </ligand>
</feature>
<dbReference type="CDD" id="cd09209">
    <property type="entry name" value="Lumazine_synthase-I"/>
    <property type="match status" value="1"/>
</dbReference>
<reference evidence="9 10" key="1">
    <citation type="submission" date="2017-11" db="EMBL/GenBank/DDBJ databases">
        <title>Genome-resolved metagenomics identifies genetic mobility, metabolic interactions, and unexpected diversity in perchlorate-reducing communities.</title>
        <authorList>
            <person name="Barnum T.P."/>
            <person name="Figueroa I.A."/>
            <person name="Carlstrom C.I."/>
            <person name="Lucas L.N."/>
            <person name="Engelbrektson A.L."/>
            <person name="Coates J.D."/>
        </authorList>
    </citation>
    <scope>NUCLEOTIDE SEQUENCE [LARGE SCALE GENOMIC DNA]</scope>
    <source>
        <strain evidence="9">BM706</strain>
    </source>
</reference>
<gene>
    <name evidence="8" type="primary">ribH</name>
    <name evidence="9" type="ORF">C0601_07500</name>
</gene>
<dbReference type="GO" id="GO:0009349">
    <property type="term" value="C:riboflavin synthase complex"/>
    <property type="evidence" value="ECO:0007669"/>
    <property type="project" value="UniProtKB-UniRule"/>
</dbReference>
<evidence type="ECO:0000256" key="7">
    <source>
        <dbReference type="ARBA" id="ARBA00072606"/>
    </source>
</evidence>
<dbReference type="InterPro" id="IPR034964">
    <property type="entry name" value="LS"/>
</dbReference>
<comment type="caution">
    <text evidence="9">The sequence shown here is derived from an EMBL/GenBank/DDBJ whole genome shotgun (WGS) entry which is preliminary data.</text>
</comment>
<dbReference type="GO" id="GO:0000906">
    <property type="term" value="F:6,7-dimethyl-8-ribityllumazine synthase activity"/>
    <property type="evidence" value="ECO:0007669"/>
    <property type="project" value="UniProtKB-UniRule"/>
</dbReference>
<proteinExistence type="inferred from homology"/>
<feature type="binding site" evidence="8">
    <location>
        <position position="22"/>
    </location>
    <ligand>
        <name>5-amino-6-(D-ribitylamino)uracil</name>
        <dbReference type="ChEBI" id="CHEBI:15934"/>
    </ligand>
</feature>
<dbReference type="InterPro" id="IPR002180">
    <property type="entry name" value="LS/RS"/>
</dbReference>
<feature type="active site" description="Proton donor" evidence="8">
    <location>
        <position position="88"/>
    </location>
</feature>
<dbReference type="Proteomes" id="UP000234857">
    <property type="component" value="Unassembled WGS sequence"/>
</dbReference>
<dbReference type="InterPro" id="IPR036467">
    <property type="entry name" value="LS/RS_sf"/>
</dbReference>
<evidence type="ECO:0000313" key="9">
    <source>
        <dbReference type="EMBL" id="PLX17397.1"/>
    </source>
</evidence>
<keyword evidence="5 8" id="KW-0808">Transferase</keyword>
<dbReference type="Gene3D" id="3.40.50.960">
    <property type="entry name" value="Lumazine/riboflavin synthase"/>
    <property type="match status" value="1"/>
</dbReference>
<comment type="catalytic activity">
    <reaction evidence="6 8">
        <text>(2S)-2-hydroxy-3-oxobutyl phosphate + 5-amino-6-(D-ribitylamino)uracil = 6,7-dimethyl-8-(1-D-ribityl)lumazine + phosphate + 2 H2O + H(+)</text>
        <dbReference type="Rhea" id="RHEA:26152"/>
        <dbReference type="ChEBI" id="CHEBI:15377"/>
        <dbReference type="ChEBI" id="CHEBI:15378"/>
        <dbReference type="ChEBI" id="CHEBI:15934"/>
        <dbReference type="ChEBI" id="CHEBI:43474"/>
        <dbReference type="ChEBI" id="CHEBI:58201"/>
        <dbReference type="ChEBI" id="CHEBI:58830"/>
        <dbReference type="EC" id="2.5.1.78"/>
    </reaction>
</comment>
<name>A0A2N5ZFE5_MUIH1</name>
<keyword evidence="4 8" id="KW-0686">Riboflavin biosynthesis</keyword>
<evidence type="ECO:0000256" key="1">
    <source>
        <dbReference type="ARBA" id="ARBA00004917"/>
    </source>
</evidence>
<evidence type="ECO:0000256" key="2">
    <source>
        <dbReference type="ARBA" id="ARBA00007424"/>
    </source>
</evidence>
<dbReference type="Pfam" id="PF00885">
    <property type="entry name" value="DMRL_synthase"/>
    <property type="match status" value="1"/>
</dbReference>
<dbReference type="PANTHER" id="PTHR21058:SF0">
    <property type="entry name" value="6,7-DIMETHYL-8-RIBITYLLUMAZINE SYNTHASE"/>
    <property type="match status" value="1"/>
</dbReference>
<evidence type="ECO:0000256" key="6">
    <source>
        <dbReference type="ARBA" id="ARBA00048785"/>
    </source>
</evidence>
<dbReference type="NCBIfam" id="TIGR00114">
    <property type="entry name" value="lumazine-synth"/>
    <property type="match status" value="1"/>
</dbReference>
<dbReference type="AlphaFoldDB" id="A0A2N5ZFE5"/>
<dbReference type="HAMAP" id="MF_00178">
    <property type="entry name" value="Lumazine_synth"/>
    <property type="match status" value="1"/>
</dbReference>
<dbReference type="UniPathway" id="UPA00275">
    <property type="reaction ID" value="UER00404"/>
</dbReference>
<feature type="binding site" evidence="8">
    <location>
        <begin position="80"/>
        <end position="82"/>
    </location>
    <ligand>
        <name>5-amino-6-(D-ribitylamino)uracil</name>
        <dbReference type="ChEBI" id="CHEBI:15934"/>
    </ligand>
</feature>
<dbReference type="EC" id="2.5.1.78" evidence="3 8"/>
<dbReference type="FunFam" id="3.40.50.960:FF:000001">
    <property type="entry name" value="6,7-dimethyl-8-ribityllumazine synthase"/>
    <property type="match status" value="1"/>
</dbReference>